<dbReference type="Proteomes" id="UP001385809">
    <property type="component" value="Unassembled WGS sequence"/>
</dbReference>
<dbReference type="InterPro" id="IPR007795">
    <property type="entry name" value="T7SS_EccB"/>
</dbReference>
<keyword evidence="12" id="KW-1185">Reference proteome</keyword>
<evidence type="ECO:0000256" key="3">
    <source>
        <dbReference type="ARBA" id="ARBA00022475"/>
    </source>
</evidence>
<comment type="subcellular location">
    <subcellularLocation>
        <location evidence="1">Cell membrane</location>
        <topology evidence="1">Single-pass membrane protein</topology>
    </subcellularLocation>
</comment>
<evidence type="ECO:0000313" key="11">
    <source>
        <dbReference type="EMBL" id="MEJ2871542.1"/>
    </source>
</evidence>
<evidence type="ECO:0000256" key="6">
    <source>
        <dbReference type="ARBA" id="ARBA00022801"/>
    </source>
</evidence>
<dbReference type="PANTHER" id="PTHR40765:SF2">
    <property type="entry name" value="ESX-2 SECRETION SYSTEM ATPASE ECCB2"/>
    <property type="match status" value="1"/>
</dbReference>
<accession>A0ABU8MWK8</accession>
<dbReference type="Pfam" id="PF05108">
    <property type="entry name" value="T7SS_ESX1_EccB"/>
    <property type="match status" value="1"/>
</dbReference>
<keyword evidence="5" id="KW-0547">Nucleotide-binding</keyword>
<dbReference type="RefSeq" id="WP_337698110.1">
    <property type="nucleotide sequence ID" value="NZ_JBBEGN010000024.1"/>
</dbReference>
<proteinExistence type="inferred from homology"/>
<keyword evidence="7" id="KW-0067">ATP-binding</keyword>
<keyword evidence="8 10" id="KW-1133">Transmembrane helix</keyword>
<evidence type="ECO:0000256" key="9">
    <source>
        <dbReference type="ARBA" id="ARBA00023136"/>
    </source>
</evidence>
<keyword evidence="3" id="KW-1003">Cell membrane</keyword>
<dbReference type="PANTHER" id="PTHR40765">
    <property type="entry name" value="ESX-2 SECRETION SYSTEM ATPASE ECCB2"/>
    <property type="match status" value="1"/>
</dbReference>
<protein>
    <submittedName>
        <fullName evidence="11">Type VII secretion protein EccB</fullName>
    </submittedName>
</protein>
<keyword evidence="6" id="KW-0378">Hydrolase</keyword>
<name>A0ABU8MWK8_9PSEU</name>
<evidence type="ECO:0000256" key="2">
    <source>
        <dbReference type="ARBA" id="ARBA00008149"/>
    </source>
</evidence>
<dbReference type="Gene3D" id="2.40.50.910">
    <property type="entry name" value="Type VII secretion system EccB, repeat 3 domain"/>
    <property type="match status" value="1"/>
</dbReference>
<feature type="transmembrane region" description="Helical" evidence="10">
    <location>
        <begin position="44"/>
        <end position="65"/>
    </location>
</feature>
<evidence type="ECO:0000256" key="4">
    <source>
        <dbReference type="ARBA" id="ARBA00022692"/>
    </source>
</evidence>
<dbReference type="EMBL" id="JBBEGN010000024">
    <property type="protein sequence ID" value="MEJ2871542.1"/>
    <property type="molecule type" value="Genomic_DNA"/>
</dbReference>
<dbReference type="NCBIfam" id="TIGR03919">
    <property type="entry name" value="T7SS_EccB"/>
    <property type="match status" value="1"/>
</dbReference>
<reference evidence="11 12" key="1">
    <citation type="submission" date="2024-03" db="EMBL/GenBank/DDBJ databases">
        <title>Actinomycetospora sp. OC33-EN08, a novel actinomycete isolated from wild orchid (Aerides multiflora).</title>
        <authorList>
            <person name="Suriyachadkun C."/>
        </authorList>
    </citation>
    <scope>NUCLEOTIDE SEQUENCE [LARGE SCALE GENOMIC DNA]</scope>
    <source>
        <strain evidence="11 12">OC33-EN08</strain>
    </source>
</reference>
<evidence type="ECO:0000256" key="1">
    <source>
        <dbReference type="ARBA" id="ARBA00004162"/>
    </source>
</evidence>
<evidence type="ECO:0000256" key="10">
    <source>
        <dbReference type="SAM" id="Phobius"/>
    </source>
</evidence>
<organism evidence="11 12">
    <name type="scientific">Actinomycetospora aurantiaca</name>
    <dbReference type="NCBI Taxonomy" id="3129233"/>
    <lineage>
        <taxon>Bacteria</taxon>
        <taxon>Bacillati</taxon>
        <taxon>Actinomycetota</taxon>
        <taxon>Actinomycetes</taxon>
        <taxon>Pseudonocardiales</taxon>
        <taxon>Pseudonocardiaceae</taxon>
        <taxon>Actinomycetospora</taxon>
    </lineage>
</organism>
<keyword evidence="4 10" id="KW-0812">Transmembrane</keyword>
<gene>
    <name evidence="11" type="primary">eccB</name>
    <name evidence="11" type="ORF">WCD74_27535</name>
</gene>
<comment type="caution">
    <text evidence="11">The sequence shown here is derived from an EMBL/GenBank/DDBJ whole genome shotgun (WGS) entry which is preliminary data.</text>
</comment>
<evidence type="ECO:0000256" key="8">
    <source>
        <dbReference type="ARBA" id="ARBA00022989"/>
    </source>
</evidence>
<dbReference type="InterPro" id="IPR044857">
    <property type="entry name" value="T7SS_EccB_R1"/>
</dbReference>
<sequence>MNRPAPATPEQVRARRGATRRLDQALVGRDPHAERDPELTRRRAVTVGAVVAVLGLAAAAIVGLVRGDADWRAAAIVRGVPSGALYVVARDPERLIPTTDLASARLLAAGVDPRRADPAEGLVPADPSPVRDDALAGAARTVPLGLAGAPAVLPDTATPPVPDVWAVCDVPVDGRVRPVVLGGPSGIGRPLPAGEALLLRSDDGRTWLVTEGRRAVVDPAQGAVVRALDIAGEPARPAGPALLGTLPEGAPLVPPQIGGAGLPPTDPATLALGLPVGAVARVAGDPARFVVVLAGGVQEVPGVVAELTRFATPGADARVAEIPAPVLDGLPRAVGIDLAAYPRAFPRVVAQADAPVVCAAPAVGAGTTVAVAGALPSPVPPTPVGEPGAPVESVRVAGAGMYVVPVGPGEPVDPARGVVVDQVGRVLPVVGRGAATALGLGVPRPAPRSVVDLLPRGPALDLEAARTLR</sequence>
<evidence type="ECO:0000256" key="7">
    <source>
        <dbReference type="ARBA" id="ARBA00022840"/>
    </source>
</evidence>
<evidence type="ECO:0000256" key="5">
    <source>
        <dbReference type="ARBA" id="ARBA00022741"/>
    </source>
</evidence>
<keyword evidence="9 10" id="KW-0472">Membrane</keyword>
<dbReference type="InterPro" id="IPR042485">
    <property type="entry name" value="T7SS_EccB_R3"/>
</dbReference>
<dbReference type="Gene3D" id="3.30.2390.20">
    <property type="entry name" value="Type VII secretion system EccB, repeat 1 domain"/>
    <property type="match status" value="1"/>
</dbReference>
<comment type="similarity">
    <text evidence="2">Belongs to the EccB family.</text>
</comment>
<evidence type="ECO:0000313" key="12">
    <source>
        <dbReference type="Proteomes" id="UP001385809"/>
    </source>
</evidence>